<sequence length="286" mass="32610">MHVRMDWDNSPQLVRTHVRRVFGELAALTKDQPVSLEHQDDELIGWLSQLCLLVNLPFHYLIPTESMLPDDSIRLFYVNPNWLQALVDGACSLGRNASLDLTHDQELIDAVISQIGKRMKAVRPLLQSKSVTAKELDEEVQAIGGFLLRSPLVRGWRGLEFKALSSQGTPLRPLRIELLSDDVLIGLFEGIPYTLELDQPPEGYFFGFNHINGRYMKRLRNLDSGELLSESDSIEVAVQNEKMRTIDVYQTAKHMEAYFKKEITSAEFALQMIKTPYIGKVVRKDE</sequence>
<dbReference type="KEGG" id="pib:BBD41_28735"/>
<dbReference type="RefSeq" id="WP_099480242.1">
    <property type="nucleotide sequence ID" value="NZ_CP016809.1"/>
</dbReference>
<gene>
    <name evidence="1" type="ORF">BBD41_28735</name>
</gene>
<proteinExistence type="predicted"/>
<organism evidence="1">
    <name type="scientific">Paenibacillus ihbetae</name>
    <dbReference type="NCBI Taxonomy" id="1870820"/>
    <lineage>
        <taxon>Bacteria</taxon>
        <taxon>Bacillati</taxon>
        <taxon>Bacillota</taxon>
        <taxon>Bacilli</taxon>
        <taxon>Bacillales</taxon>
        <taxon>Paenibacillaceae</taxon>
        <taxon>Paenibacillus</taxon>
    </lineage>
</organism>
<evidence type="ECO:0000313" key="1">
    <source>
        <dbReference type="EMBL" id="ANY76242.1"/>
    </source>
</evidence>
<dbReference type="EMBL" id="CP016809">
    <property type="protein sequence ID" value="ANY76242.1"/>
    <property type="molecule type" value="Genomic_DNA"/>
</dbReference>
<reference evidence="1" key="1">
    <citation type="submission" date="2016-08" db="EMBL/GenBank/DDBJ databases">
        <title>Complete Genome Seqeunce of Paenibacillus sp. nov. IHBB 9852 from high altitute lake of Indian trans-Himalayas.</title>
        <authorList>
            <person name="Kiran S."/>
            <person name="Swarnkar M.K."/>
            <person name="Rana A."/>
            <person name="Tewari R."/>
            <person name="Gulati A."/>
        </authorList>
    </citation>
    <scope>NUCLEOTIDE SEQUENCE [LARGE SCALE GENOMIC DNA]</scope>
    <source>
        <strain evidence="1">IHBB 9852</strain>
    </source>
</reference>
<dbReference type="GeneID" id="48312298"/>
<name>A0A1B2E8M0_9BACL</name>
<protein>
    <submittedName>
        <fullName evidence="1">Uncharacterized protein</fullName>
    </submittedName>
</protein>
<dbReference type="AlphaFoldDB" id="A0A1B2E8M0"/>
<accession>A0A1B2E8M0</accession>